<proteinExistence type="predicted"/>
<dbReference type="InterPro" id="IPR027266">
    <property type="entry name" value="TrmE/GcvT-like"/>
</dbReference>
<dbReference type="AlphaFoldDB" id="A0A840IB44"/>
<protein>
    <submittedName>
        <fullName evidence="2">Folate-binding Fe-S cluster repair protein YgfZ</fullName>
    </submittedName>
</protein>
<reference evidence="2 3" key="1">
    <citation type="submission" date="2020-08" db="EMBL/GenBank/DDBJ databases">
        <title>Genomic Encyclopedia of Archaeal and Bacterial Type Strains, Phase II (KMG-II): from individual species to whole genera.</title>
        <authorList>
            <person name="Goeker M."/>
        </authorList>
    </citation>
    <scope>NUCLEOTIDE SEQUENCE [LARGE SCALE GENOMIC DNA]</scope>
    <source>
        <strain evidence="2 3">DSM 23288</strain>
    </source>
</reference>
<feature type="domain" description="GCVT N-terminal" evidence="1">
    <location>
        <begin position="5"/>
        <end position="208"/>
    </location>
</feature>
<dbReference type="Pfam" id="PF01571">
    <property type="entry name" value="GCV_T"/>
    <property type="match status" value="1"/>
</dbReference>
<evidence type="ECO:0000313" key="2">
    <source>
        <dbReference type="EMBL" id="MBB4661298.1"/>
    </source>
</evidence>
<dbReference type="InterPro" id="IPR045179">
    <property type="entry name" value="YgfZ/GcvT"/>
</dbReference>
<dbReference type="EMBL" id="JACHNU010000001">
    <property type="protein sequence ID" value="MBB4661298.1"/>
    <property type="molecule type" value="Genomic_DNA"/>
</dbReference>
<comment type="caution">
    <text evidence="2">The sequence shown here is derived from an EMBL/GenBank/DDBJ whole genome shotgun (WGS) entry which is preliminary data.</text>
</comment>
<dbReference type="RefSeq" id="WP_183339343.1">
    <property type="nucleotide sequence ID" value="NZ_JACHNU010000001.1"/>
</dbReference>
<dbReference type="PANTHER" id="PTHR22602">
    <property type="entry name" value="TRANSFERASE CAF17, MITOCHONDRIAL-RELATED"/>
    <property type="match status" value="1"/>
</dbReference>
<dbReference type="GO" id="GO:0016226">
    <property type="term" value="P:iron-sulfur cluster assembly"/>
    <property type="evidence" value="ECO:0007669"/>
    <property type="project" value="TreeGrafter"/>
</dbReference>
<dbReference type="PIRSF" id="PIRSF006487">
    <property type="entry name" value="GcvT"/>
    <property type="match status" value="1"/>
</dbReference>
<dbReference type="PANTHER" id="PTHR22602:SF0">
    <property type="entry name" value="TRANSFERASE CAF17, MITOCHONDRIAL-RELATED"/>
    <property type="match status" value="1"/>
</dbReference>
<dbReference type="Proteomes" id="UP000585272">
    <property type="component" value="Unassembled WGS sequence"/>
</dbReference>
<accession>A0A840IB44</accession>
<keyword evidence="3" id="KW-1185">Reference proteome</keyword>
<dbReference type="InterPro" id="IPR006222">
    <property type="entry name" value="GCVT_N"/>
</dbReference>
<evidence type="ECO:0000313" key="3">
    <source>
        <dbReference type="Proteomes" id="UP000585272"/>
    </source>
</evidence>
<dbReference type="Gene3D" id="3.30.1360.120">
    <property type="entry name" value="Probable tRNA modification gtpase trme, domain 1"/>
    <property type="match status" value="1"/>
</dbReference>
<organism evidence="2 3">
    <name type="scientific">Conexibacter arvalis</name>
    <dbReference type="NCBI Taxonomy" id="912552"/>
    <lineage>
        <taxon>Bacteria</taxon>
        <taxon>Bacillati</taxon>
        <taxon>Actinomycetota</taxon>
        <taxon>Thermoleophilia</taxon>
        <taxon>Solirubrobacterales</taxon>
        <taxon>Conexibacteraceae</taxon>
        <taxon>Conexibacter</taxon>
    </lineage>
</organism>
<gene>
    <name evidence="2" type="ORF">BDZ31_000871</name>
</gene>
<sequence length="313" mass="31893">MAAALQLRDRSDAGKLAVSGPDAAAFLQALLTADLAGLAPGSGTATALLAPKGQVRALGRVLAVERGYLLHCERPALEGLFRGLWSGRVGWRVEIHKLTLQQGLVTVLGDDAAQRLGLSLPAGAPEHAHVATDLDGIPVRAVRSWAGVDLVVRADRVAALLEAVAARPACGACDEGSWTALRVAAGRLAYGCDAGEASLPAELALGEATVATGKGLYPGLQTVLRQQRSGTIHRRVCRVHAARALLAPGDELVAGGAGADRAGAGARVVGAVTSACAFDALAIVRTGAEGPLVHRETGTPVAVTPIDEARPSL</sequence>
<evidence type="ECO:0000259" key="1">
    <source>
        <dbReference type="Pfam" id="PF01571"/>
    </source>
</evidence>
<name>A0A840IB44_9ACTN</name>
<dbReference type="SUPFAM" id="SSF103025">
    <property type="entry name" value="Folate-binding domain"/>
    <property type="match status" value="1"/>
</dbReference>